<evidence type="ECO:0000256" key="2">
    <source>
        <dbReference type="ARBA" id="ARBA00010333"/>
    </source>
</evidence>
<gene>
    <name evidence="7" type="ORF">DC28_09055</name>
</gene>
<dbReference type="Pfam" id="PF00497">
    <property type="entry name" value="SBP_bac_3"/>
    <property type="match status" value="1"/>
</dbReference>
<evidence type="ECO:0000313" key="7">
    <source>
        <dbReference type="EMBL" id="KGE71935.1"/>
    </source>
</evidence>
<dbReference type="OrthoDB" id="115856at2"/>
<comment type="subcellular location">
    <subcellularLocation>
        <location evidence="1">Cell envelope</location>
    </subcellularLocation>
</comment>
<dbReference type="GO" id="GO:0030313">
    <property type="term" value="C:cell envelope"/>
    <property type="evidence" value="ECO:0007669"/>
    <property type="project" value="UniProtKB-SubCell"/>
</dbReference>
<dbReference type="PANTHER" id="PTHR35936:SF17">
    <property type="entry name" value="ARGININE-BINDING EXTRACELLULAR PROTEIN ARTP"/>
    <property type="match status" value="1"/>
</dbReference>
<dbReference type="GO" id="GO:0015276">
    <property type="term" value="F:ligand-gated monoatomic ion channel activity"/>
    <property type="evidence" value="ECO:0007669"/>
    <property type="project" value="InterPro"/>
</dbReference>
<evidence type="ECO:0000256" key="4">
    <source>
        <dbReference type="RuleBase" id="RU003744"/>
    </source>
</evidence>
<dbReference type="SUPFAM" id="SSF53850">
    <property type="entry name" value="Periplasmic binding protein-like II"/>
    <property type="match status" value="1"/>
</dbReference>
<dbReference type="CDD" id="cd13624">
    <property type="entry name" value="PBP2_Arg_Lys_His"/>
    <property type="match status" value="1"/>
</dbReference>
<dbReference type="PROSITE" id="PS01039">
    <property type="entry name" value="SBP_BACTERIAL_3"/>
    <property type="match status" value="1"/>
</dbReference>
<comment type="similarity">
    <text evidence="2 4">Belongs to the bacterial solute-binding protein 3 family.</text>
</comment>
<comment type="caution">
    <text evidence="7">The sequence shown here is derived from an EMBL/GenBank/DDBJ whole genome shotgun (WGS) entry which is preliminary data.</text>
</comment>
<dbReference type="SMART" id="SM00079">
    <property type="entry name" value="PBPe"/>
    <property type="match status" value="1"/>
</dbReference>
<organism evidence="7 8">
    <name type="scientific">Spirochaeta lutea</name>
    <dbReference type="NCBI Taxonomy" id="1480694"/>
    <lineage>
        <taxon>Bacteria</taxon>
        <taxon>Pseudomonadati</taxon>
        <taxon>Spirochaetota</taxon>
        <taxon>Spirochaetia</taxon>
        <taxon>Spirochaetales</taxon>
        <taxon>Spirochaetaceae</taxon>
        <taxon>Spirochaeta</taxon>
    </lineage>
</organism>
<feature type="domain" description="Ionotropic glutamate receptor C-terminal" evidence="6">
    <location>
        <begin position="35"/>
        <end position="255"/>
    </location>
</feature>
<protein>
    <recommendedName>
        <fullName evidence="9">Amino acid ABC transporter substrate-binding protein</fullName>
    </recommendedName>
</protein>
<reference evidence="7 8" key="1">
    <citation type="submission" date="2014-05" db="EMBL/GenBank/DDBJ databases">
        <title>De novo Genome Sequence of Spirocheata sp.</title>
        <authorList>
            <person name="Shivani Y."/>
            <person name="Subhash Y."/>
            <person name="Tushar L."/>
            <person name="Sasikala C."/>
            <person name="Ramana C.V."/>
        </authorList>
    </citation>
    <scope>NUCLEOTIDE SEQUENCE [LARGE SCALE GENOMIC DNA]</scope>
    <source>
        <strain evidence="7 8">JC230</strain>
    </source>
</reference>
<evidence type="ECO:0000259" key="6">
    <source>
        <dbReference type="SMART" id="SM00079"/>
    </source>
</evidence>
<dbReference type="PANTHER" id="PTHR35936">
    <property type="entry name" value="MEMBRANE-BOUND LYTIC MUREIN TRANSGLYCOSYLASE F"/>
    <property type="match status" value="1"/>
</dbReference>
<evidence type="ECO:0008006" key="9">
    <source>
        <dbReference type="Google" id="ProtNLM"/>
    </source>
</evidence>
<keyword evidence="3" id="KW-0732">Signal</keyword>
<dbReference type="InterPro" id="IPR001638">
    <property type="entry name" value="Solute-binding_3/MltF_N"/>
</dbReference>
<dbReference type="SMART" id="SM00062">
    <property type="entry name" value="PBPb"/>
    <property type="match status" value="1"/>
</dbReference>
<evidence type="ECO:0000259" key="5">
    <source>
        <dbReference type="SMART" id="SM00062"/>
    </source>
</evidence>
<dbReference type="AlphaFoldDB" id="A0A098QVS2"/>
<accession>A0A098QVS2</accession>
<dbReference type="eggNOG" id="COG0834">
    <property type="taxonomic scope" value="Bacteria"/>
</dbReference>
<dbReference type="InterPro" id="IPR018313">
    <property type="entry name" value="SBP_3_CS"/>
</dbReference>
<feature type="domain" description="Solute-binding protein family 3/N-terminal" evidence="5">
    <location>
        <begin position="35"/>
        <end position="254"/>
    </location>
</feature>
<dbReference type="Gene3D" id="3.40.190.10">
    <property type="entry name" value="Periplasmic binding protein-like II"/>
    <property type="match status" value="2"/>
</dbReference>
<dbReference type="RefSeq" id="WP_037547812.1">
    <property type="nucleotide sequence ID" value="NZ_JNUP01000064.1"/>
</dbReference>
<dbReference type="InterPro" id="IPR001320">
    <property type="entry name" value="Iontro_rcpt_C"/>
</dbReference>
<name>A0A098QVS2_9SPIO</name>
<dbReference type="Proteomes" id="UP000029692">
    <property type="component" value="Unassembled WGS sequence"/>
</dbReference>
<evidence type="ECO:0000313" key="8">
    <source>
        <dbReference type="Proteomes" id="UP000029692"/>
    </source>
</evidence>
<evidence type="ECO:0000256" key="1">
    <source>
        <dbReference type="ARBA" id="ARBA00004196"/>
    </source>
</evidence>
<keyword evidence="8" id="KW-1185">Reference proteome</keyword>
<evidence type="ECO:0000256" key="3">
    <source>
        <dbReference type="ARBA" id="ARBA00022729"/>
    </source>
</evidence>
<dbReference type="STRING" id="1480694.DC28_09055"/>
<dbReference type="GO" id="GO:0016020">
    <property type="term" value="C:membrane"/>
    <property type="evidence" value="ECO:0007669"/>
    <property type="project" value="InterPro"/>
</dbReference>
<sequence>MKGIIKIIVTLVMVLAVLPLAIAGGGQESADGVLTITVASDATWPPMEFINENKELVGFDIDVMNAIAAEAGFAVEIKNTAWDGIFAGLANGQYDAVISSVTITEDRKKSMDFSDPYVNAGQVVVVRTDNTNISSHLDLTGKSIGAQQGTTGAIAVQSIENATLKSYDEIGLAMAALQKGDIDAVIADSPIAADFALQNPSYAENLKIVGEPFTEEYFGIAVRKGNSEILDLINTGLRAITQSGKLEELKAKWLY</sequence>
<proteinExistence type="inferred from homology"/>
<dbReference type="EMBL" id="JNUP01000064">
    <property type="protein sequence ID" value="KGE71935.1"/>
    <property type="molecule type" value="Genomic_DNA"/>
</dbReference>